<reference evidence="2" key="1">
    <citation type="submission" date="2021-06" db="EMBL/GenBank/DDBJ databases">
        <authorList>
            <person name="Tome M."/>
            <person name="Jakse J."/>
            <person name="Slemc L."/>
            <person name="Garcia A.R."/>
            <person name="Petkovic H."/>
        </authorList>
    </citation>
    <scope>NUCLEOTIDE SEQUENCE</scope>
    <source>
        <plasmid evidence="2">unnamed</plasmid>
    </source>
</reference>
<dbReference type="InterPro" id="IPR005114">
    <property type="entry name" value="Helicase_assoc"/>
</dbReference>
<dbReference type="OMA" id="MCEQVLG"/>
<gene>
    <name evidence="2" type="ORF">M4018_084380</name>
</gene>
<dbReference type="PANTHER" id="PTHR33418">
    <property type="entry name" value="HELICASE-ASSOCIATED"/>
    <property type="match status" value="1"/>
</dbReference>
<name>A0A8F7KTJ1_STRRM</name>
<geneLocation type="plasmid" evidence="2">
    <name>unnamed</name>
</geneLocation>
<protein>
    <submittedName>
        <fullName evidence="2">Helicase associated domain-containing protein</fullName>
    </submittedName>
</protein>
<keyword evidence="2" id="KW-0614">Plasmid</keyword>
<dbReference type="RefSeq" id="WP_003984067.1">
    <property type="nucleotide sequence ID" value="NZ_MZ502218.1"/>
</dbReference>
<feature type="domain" description="Helicase-associated" evidence="1">
    <location>
        <begin position="41"/>
        <end position="119"/>
    </location>
</feature>
<dbReference type="EMBL" id="MZ502218">
    <property type="protein sequence ID" value="QXV92235.1"/>
    <property type="molecule type" value="Genomic_DNA"/>
</dbReference>
<evidence type="ECO:0000313" key="2">
    <source>
        <dbReference type="EMBL" id="QXV92235.1"/>
    </source>
</evidence>
<sequence length="122" mass="13963">MRSVRHGWDNLTTVQQWMCEQVLGIEPATEDEKPPPRRTQADKWALNYEAAKQFYEREGHLRVPRKHIERIIVGGDGSGGSSEGQEEHKLRLGAWIGNQRSRAATLSPERVELLSTIGMRWT</sequence>
<organism evidence="2">
    <name type="scientific">Streptomyces rimosus</name>
    <dbReference type="NCBI Taxonomy" id="1927"/>
    <lineage>
        <taxon>Bacteria</taxon>
        <taxon>Bacillati</taxon>
        <taxon>Actinomycetota</taxon>
        <taxon>Actinomycetes</taxon>
        <taxon>Kitasatosporales</taxon>
        <taxon>Streptomycetaceae</taxon>
        <taxon>Streptomyces</taxon>
    </lineage>
</organism>
<proteinExistence type="predicted"/>
<accession>A0A8F7KTJ1</accession>
<evidence type="ECO:0000259" key="1">
    <source>
        <dbReference type="Pfam" id="PF03457"/>
    </source>
</evidence>
<dbReference type="Pfam" id="PF03457">
    <property type="entry name" value="HA"/>
    <property type="match status" value="1"/>
</dbReference>
<dbReference type="Gene3D" id="6.10.140.530">
    <property type="match status" value="1"/>
</dbReference>
<dbReference type="AlphaFoldDB" id="A0A8F7KTJ1"/>
<dbReference type="PANTHER" id="PTHR33418:SF1">
    <property type="entry name" value="HELICASE-ASSOCIATED DOMAIN-CONTAINING PROTEIN"/>
    <property type="match status" value="1"/>
</dbReference>